<protein>
    <recommendedName>
        <fullName evidence="3">DUF7794 domain-containing protein</fullName>
    </recommendedName>
</protein>
<dbReference type="GeneID" id="110778743"/>
<evidence type="ECO:0000313" key="5">
    <source>
        <dbReference type="RefSeq" id="XP_021838998.2"/>
    </source>
</evidence>
<feature type="transmembrane region" description="Helical" evidence="1">
    <location>
        <begin position="341"/>
        <end position="361"/>
    </location>
</feature>
<dbReference type="PANTHER" id="PTHR37735:SF1">
    <property type="entry name" value="OS08G0567000 PROTEIN"/>
    <property type="match status" value="1"/>
</dbReference>
<keyword evidence="1" id="KW-0472">Membrane</keyword>
<dbReference type="KEGG" id="soe:110778743"/>
<dbReference type="PANTHER" id="PTHR37735">
    <property type="entry name" value="OS08G0567000 PROTEIN"/>
    <property type="match status" value="1"/>
</dbReference>
<dbReference type="AlphaFoldDB" id="A0A9R0HY58"/>
<reference evidence="4" key="1">
    <citation type="journal article" date="2021" name="Nat. Commun.">
        <title>Genomic analyses provide insights into spinach domestication and the genetic basis of agronomic traits.</title>
        <authorList>
            <person name="Cai X."/>
            <person name="Sun X."/>
            <person name="Xu C."/>
            <person name="Sun H."/>
            <person name="Wang X."/>
            <person name="Ge C."/>
            <person name="Zhang Z."/>
            <person name="Wang Q."/>
            <person name="Fei Z."/>
            <person name="Jiao C."/>
            <person name="Wang Q."/>
        </authorList>
    </citation>
    <scope>NUCLEOTIDE SEQUENCE [LARGE SCALE GENOMIC DNA]</scope>
    <source>
        <strain evidence="4">cv. Varoflay</strain>
    </source>
</reference>
<dbReference type="Pfam" id="PF25070">
    <property type="entry name" value="DUF7794"/>
    <property type="match status" value="1"/>
</dbReference>
<dbReference type="RefSeq" id="XP_021838998.2">
    <property type="nucleotide sequence ID" value="XM_021983306.2"/>
</dbReference>
<evidence type="ECO:0000313" key="6">
    <source>
        <dbReference type="RefSeq" id="XP_021838999.2"/>
    </source>
</evidence>
<feature type="signal peptide" evidence="2">
    <location>
        <begin position="1"/>
        <end position="32"/>
    </location>
</feature>
<evidence type="ECO:0000256" key="1">
    <source>
        <dbReference type="SAM" id="Phobius"/>
    </source>
</evidence>
<dbReference type="Proteomes" id="UP000813463">
    <property type="component" value="Chromosome 1"/>
</dbReference>
<keyword evidence="1" id="KW-0812">Transmembrane</keyword>
<keyword evidence="2" id="KW-0732">Signal</keyword>
<feature type="domain" description="DUF7794" evidence="3">
    <location>
        <begin position="38"/>
        <end position="295"/>
    </location>
</feature>
<evidence type="ECO:0000256" key="2">
    <source>
        <dbReference type="SAM" id="SignalP"/>
    </source>
</evidence>
<accession>A0A9R0HY58</accession>
<gene>
    <name evidence="5 6" type="primary">LOC110778743</name>
</gene>
<keyword evidence="4" id="KW-1185">Reference proteome</keyword>
<dbReference type="InterPro" id="IPR056696">
    <property type="entry name" value="DUF7794"/>
</dbReference>
<sequence length="378" mass="41730">MDPGARVRARARARCPWLLLIVFSFLCLQSMADDHHDDASLLFIDSLTHPYLHSHQTNSMSAMEVGATVSILLGLAPPPMLSTTSSSKLNELLLPNPFDRPRHVFMLEIGLAQDSQEVVYPNDALFRSAIKSKVVRNAGSVEIELPDRGVSFFSLDGPDVTDKDLSDFASSFGGSYVSDNLESLNGELIIPLPSGFKMNLHMSKNADRKFASGLVYLIDNIKKVTEMTKDLSQSTLDYAELVGGYFEGVKALQEEYGSKDVAQQGMELLLTTVSKAVENLQERYEGEIVAIVLFSKTQSFLPQRMLDVTYISRPPLRLLEEVKTPSNVTAAAEVALVRLTLAWTTGIVLLIATFIGVYLLMNMAVTRDTLLYSNVKLD</sequence>
<evidence type="ECO:0000313" key="4">
    <source>
        <dbReference type="Proteomes" id="UP000813463"/>
    </source>
</evidence>
<organism evidence="4 5">
    <name type="scientific">Spinacia oleracea</name>
    <name type="common">Spinach</name>
    <dbReference type="NCBI Taxonomy" id="3562"/>
    <lineage>
        <taxon>Eukaryota</taxon>
        <taxon>Viridiplantae</taxon>
        <taxon>Streptophyta</taxon>
        <taxon>Embryophyta</taxon>
        <taxon>Tracheophyta</taxon>
        <taxon>Spermatophyta</taxon>
        <taxon>Magnoliopsida</taxon>
        <taxon>eudicotyledons</taxon>
        <taxon>Gunneridae</taxon>
        <taxon>Pentapetalae</taxon>
        <taxon>Caryophyllales</taxon>
        <taxon>Chenopodiaceae</taxon>
        <taxon>Chenopodioideae</taxon>
        <taxon>Anserineae</taxon>
        <taxon>Spinacia</taxon>
    </lineage>
</organism>
<evidence type="ECO:0000259" key="3">
    <source>
        <dbReference type="Pfam" id="PF25070"/>
    </source>
</evidence>
<name>A0A9R0HY58_SPIOL</name>
<reference evidence="5 6" key="2">
    <citation type="submission" date="2025-05" db="UniProtKB">
        <authorList>
            <consortium name="RefSeq"/>
        </authorList>
    </citation>
    <scope>IDENTIFICATION</scope>
    <source>
        <tissue evidence="5 6">Leaf</tissue>
    </source>
</reference>
<feature type="chain" id="PRO_5045020609" description="DUF7794 domain-containing protein" evidence="2">
    <location>
        <begin position="33"/>
        <end position="378"/>
    </location>
</feature>
<proteinExistence type="predicted"/>
<keyword evidence="1" id="KW-1133">Transmembrane helix</keyword>
<dbReference type="RefSeq" id="XP_021838999.2">
    <property type="nucleotide sequence ID" value="XM_021983307.2"/>
</dbReference>
<dbReference type="GO" id="GO:0012505">
    <property type="term" value="C:endomembrane system"/>
    <property type="evidence" value="ECO:0007669"/>
    <property type="project" value="TreeGrafter"/>
</dbReference>